<dbReference type="Pfam" id="PF03894">
    <property type="entry name" value="XFP"/>
    <property type="match status" value="1"/>
</dbReference>
<dbReference type="Pfam" id="PF09363">
    <property type="entry name" value="XFP_C"/>
    <property type="match status" value="1"/>
</dbReference>
<dbReference type="InterPro" id="IPR029061">
    <property type="entry name" value="THDP-binding"/>
</dbReference>
<dbReference type="InterPro" id="IPR009014">
    <property type="entry name" value="Transketo_C/PFOR_II"/>
</dbReference>
<evidence type="ECO:0000256" key="2">
    <source>
        <dbReference type="ARBA" id="ARBA00023239"/>
    </source>
</evidence>
<feature type="domain" description="Xylulose 5-phosphate/Fructose 6-phosphate phosphoketolase C-terminal" evidence="3">
    <location>
        <begin position="156"/>
        <end position="356"/>
    </location>
</feature>
<dbReference type="Gene3D" id="3.40.50.920">
    <property type="match status" value="1"/>
</dbReference>
<gene>
    <name evidence="4" type="ORF">H9914_11300</name>
</gene>
<dbReference type="SUPFAM" id="SSF52518">
    <property type="entry name" value="Thiamin diphosphate-binding fold (THDP-binding)"/>
    <property type="match status" value="1"/>
</dbReference>
<sequence>KVFEEENRDWNAQLLDTDDCLARNGRIMDGMLSEHMCEGWLEGYLLTGRHGFFASYEAFIRIVDSMAAQHAKWLKVCNQLSWRQPIASLNFILTSNVWQQDHNGFTHQDPGFLDHIANKKADVVRMYLPPDTNCLLSCFDHCIKSKNYVNAIVASKHPSCQWLSMEQAVKHCTQGIGIWEWASNDDGEEPDLVMACCGDTPTLETMAAVTILRDEMPDLKIRVVNVVDLFKLESDHKHPHGLSDAEYDAIFTKDKPIIFAFHGYPTLIHELTYERTNHNISVHGYLEEGTITTPFDMRVQNKIDRFNLVKDAIIHLPQLGNKGSHLIQKMNDKLIEHRQYIADNGQDLEEIRNWEWHLPEK</sequence>
<reference evidence="4" key="1">
    <citation type="journal article" date="2021" name="PeerJ">
        <title>Extensive microbial diversity within the chicken gut microbiome revealed by metagenomics and culture.</title>
        <authorList>
            <person name="Gilroy R."/>
            <person name="Ravi A."/>
            <person name="Getino M."/>
            <person name="Pursley I."/>
            <person name="Horton D.L."/>
            <person name="Alikhan N.F."/>
            <person name="Baker D."/>
            <person name="Gharbi K."/>
            <person name="Hall N."/>
            <person name="Watson M."/>
            <person name="Adriaenssens E.M."/>
            <person name="Foster-Nyarko E."/>
            <person name="Jarju S."/>
            <person name="Secka A."/>
            <person name="Antonio M."/>
            <person name="Oren A."/>
            <person name="Chaudhuri R.R."/>
            <person name="La Ragione R."/>
            <person name="Hildebrand F."/>
            <person name="Pallen M.J."/>
        </authorList>
    </citation>
    <scope>NUCLEOTIDE SEQUENCE</scope>
    <source>
        <strain evidence="4">ChiBcec6-4105</strain>
    </source>
</reference>
<dbReference type="GO" id="GO:0005975">
    <property type="term" value="P:carbohydrate metabolic process"/>
    <property type="evidence" value="ECO:0007669"/>
    <property type="project" value="InterPro"/>
</dbReference>
<comment type="similarity">
    <text evidence="1">Belongs to the XFP family.</text>
</comment>
<comment type="caution">
    <text evidence="4">The sequence shown here is derived from an EMBL/GenBank/DDBJ whole genome shotgun (WGS) entry which is preliminary data.</text>
</comment>
<keyword evidence="2" id="KW-0456">Lyase</keyword>
<name>A0A9D2TWX3_9FIRM</name>
<dbReference type="PANTHER" id="PTHR31273:SF0">
    <property type="entry name" value="PHOSPHOKETOLASE-RELATED"/>
    <property type="match status" value="1"/>
</dbReference>
<reference evidence="4" key="2">
    <citation type="submission" date="2021-04" db="EMBL/GenBank/DDBJ databases">
        <authorList>
            <person name="Gilroy R."/>
        </authorList>
    </citation>
    <scope>NUCLEOTIDE SEQUENCE</scope>
    <source>
        <strain evidence="4">ChiBcec6-4105</strain>
    </source>
</reference>
<feature type="non-terminal residue" evidence="4">
    <location>
        <position position="1"/>
    </location>
</feature>
<evidence type="ECO:0000313" key="5">
    <source>
        <dbReference type="Proteomes" id="UP000823892"/>
    </source>
</evidence>
<accession>A0A9D2TWX3</accession>
<evidence type="ECO:0000256" key="1">
    <source>
        <dbReference type="ARBA" id="ARBA00005623"/>
    </source>
</evidence>
<dbReference type="InterPro" id="IPR018969">
    <property type="entry name" value="Xul5P/Fru6P_PKetolase_C"/>
</dbReference>
<evidence type="ECO:0000313" key="4">
    <source>
        <dbReference type="EMBL" id="HJD29561.1"/>
    </source>
</evidence>
<dbReference type="PANTHER" id="PTHR31273">
    <property type="entry name" value="PHOSPHOKETOLASE-RELATED"/>
    <property type="match status" value="1"/>
</dbReference>
<evidence type="ECO:0000259" key="3">
    <source>
        <dbReference type="Pfam" id="PF09363"/>
    </source>
</evidence>
<organism evidence="4 5">
    <name type="scientific">Candidatus Blautia avicola</name>
    <dbReference type="NCBI Taxonomy" id="2838483"/>
    <lineage>
        <taxon>Bacteria</taxon>
        <taxon>Bacillati</taxon>
        <taxon>Bacillota</taxon>
        <taxon>Clostridia</taxon>
        <taxon>Lachnospirales</taxon>
        <taxon>Lachnospiraceae</taxon>
        <taxon>Blautia</taxon>
    </lineage>
</organism>
<dbReference type="GO" id="GO:0016832">
    <property type="term" value="F:aldehyde-lyase activity"/>
    <property type="evidence" value="ECO:0007669"/>
    <property type="project" value="InterPro"/>
</dbReference>
<dbReference type="InterPro" id="IPR005593">
    <property type="entry name" value="Xul5P/Fru6P_PKetolase"/>
</dbReference>
<dbReference type="AlphaFoldDB" id="A0A9D2TWX3"/>
<dbReference type="EMBL" id="DWUY01000255">
    <property type="protein sequence ID" value="HJD29561.1"/>
    <property type="molecule type" value="Genomic_DNA"/>
</dbReference>
<dbReference type="Proteomes" id="UP000823892">
    <property type="component" value="Unassembled WGS sequence"/>
</dbReference>
<proteinExistence type="inferred from homology"/>
<dbReference type="Gene3D" id="3.40.50.970">
    <property type="match status" value="1"/>
</dbReference>
<protein>
    <submittedName>
        <fullName evidence="4">Phosphoketolase family protein</fullName>
    </submittedName>
</protein>